<dbReference type="InterPro" id="IPR002941">
    <property type="entry name" value="DNA_methylase_N4/N6"/>
</dbReference>
<dbReference type="GO" id="GO:0008170">
    <property type="term" value="F:N-methyltransferase activity"/>
    <property type="evidence" value="ECO:0007669"/>
    <property type="project" value="InterPro"/>
</dbReference>
<dbReference type="HOGENOM" id="CLU_027633_1_1_6"/>
<dbReference type="STRING" id="1217698.F888_01241"/>
<reference evidence="10 11" key="1">
    <citation type="submission" date="2013-02" db="EMBL/GenBank/DDBJ databases">
        <title>The Genome Sequence of Acinetobacter sp. NIPH 3623.</title>
        <authorList>
            <consortium name="The Broad Institute Genome Sequencing Platform"/>
            <consortium name="The Broad Institute Genome Sequencing Center for Infectious Disease"/>
            <person name="Cerqueira G."/>
            <person name="Feldgarden M."/>
            <person name="Courvalin P."/>
            <person name="Perichon B."/>
            <person name="Grillot-Courvalin C."/>
            <person name="Clermont D."/>
            <person name="Rocha E."/>
            <person name="Yoon E.-J."/>
            <person name="Nemec A."/>
            <person name="Walker B."/>
            <person name="Young S.K."/>
            <person name="Zeng Q."/>
            <person name="Gargeya S."/>
            <person name="Fitzgerald M."/>
            <person name="Haas B."/>
            <person name="Abouelleil A."/>
            <person name="Alvarado L."/>
            <person name="Arachchi H.M."/>
            <person name="Berlin A.M."/>
            <person name="Chapman S.B."/>
            <person name="Dewar J."/>
            <person name="Goldberg J."/>
            <person name="Griggs A."/>
            <person name="Gujja S."/>
            <person name="Hansen M."/>
            <person name="Howarth C."/>
            <person name="Imamovic A."/>
            <person name="Larimer J."/>
            <person name="McCowan C."/>
            <person name="Murphy C."/>
            <person name="Neiman D."/>
            <person name="Pearson M."/>
            <person name="Priest M."/>
            <person name="Roberts A."/>
            <person name="Saif S."/>
            <person name="Shea T."/>
            <person name="Sisk P."/>
            <person name="Sykes S."/>
            <person name="Wortman J."/>
            <person name="Nusbaum C."/>
            <person name="Birren B."/>
        </authorList>
    </citation>
    <scope>NUCLEOTIDE SEQUENCE [LARGE SCALE GENOMIC DNA]</scope>
    <source>
        <strain evidence="10 11">NIPH 3623</strain>
    </source>
</reference>
<dbReference type="EC" id="2.1.1.-" evidence="8"/>
<evidence type="ECO:0000256" key="1">
    <source>
        <dbReference type="ARBA" id="ARBA00010203"/>
    </source>
</evidence>
<evidence type="ECO:0000259" key="9">
    <source>
        <dbReference type="Pfam" id="PF01555"/>
    </source>
</evidence>
<dbReference type="InterPro" id="IPR017985">
    <property type="entry name" value="MeTrfase_CN4_CS"/>
</dbReference>
<evidence type="ECO:0000313" key="10">
    <source>
        <dbReference type="EMBL" id="ENX39755.1"/>
    </source>
</evidence>
<dbReference type="InterPro" id="IPR029063">
    <property type="entry name" value="SAM-dependent_MTases_sf"/>
</dbReference>
<feature type="domain" description="DNA methylase N-4/N-6" evidence="9">
    <location>
        <begin position="19"/>
        <end position="88"/>
    </location>
</feature>
<keyword evidence="3" id="KW-0808">Transferase</keyword>
<gene>
    <name evidence="10" type="ORF">F888_01241</name>
</gene>
<sequence length="402" mass="46146">MSLTLIDFSLTKELENIDWSFPNLSNSGLHSFHWYPATYVAAIPGTIISKVTECGDVVLDPFCGSGTTGVEAIRLNRQFIGIDTNPIAILITEAKIKYPEIKDLLTELDNIINKTNPLNVLVDVIKDHPNKDELLAWYHPKTMDELNYILMLILNIEDRLIQRSFLAVFSSILKNCSSQGKHWGWVCDNVKPKVDEIVYKDANLIFINSMKAFIDASNFTFNECKYHDHNVNRENIRCKSQLWNKSCIDSLSEMASESIGAIVTSPPYYGVADYVKSQRLSYLWFDIDELVEDKLGFRDFNALRSTEMGARANRYKTTSHSKYIEFMEKFFVESFRLLKPNGYMCLVIGESSSRESTIDKLIELAILNGFSLNTRTNRNIKSNRRRLMAKVRTEDILFFSKE</sequence>
<keyword evidence="11" id="KW-1185">Reference proteome</keyword>
<keyword evidence="2" id="KW-0489">Methyltransferase</keyword>
<protein>
    <recommendedName>
        <fullName evidence="8">Methyltransferase</fullName>
        <ecNumber evidence="8">2.1.1.-</ecNumber>
    </recommendedName>
</protein>
<keyword evidence="5" id="KW-0680">Restriction system</keyword>
<comment type="caution">
    <text evidence="10">The sequence shown here is derived from an EMBL/GenBank/DDBJ whole genome shotgun (WGS) entry which is preliminary data.</text>
</comment>
<evidence type="ECO:0000256" key="2">
    <source>
        <dbReference type="ARBA" id="ARBA00022603"/>
    </source>
</evidence>
<dbReference type="AlphaFoldDB" id="N9RM45"/>
<comment type="catalytic activity">
    <reaction evidence="7">
        <text>a 2'-deoxycytidine in DNA + S-adenosyl-L-methionine = an N(4)-methyl-2'-deoxycytidine in DNA + S-adenosyl-L-homocysteine + H(+)</text>
        <dbReference type="Rhea" id="RHEA:16857"/>
        <dbReference type="Rhea" id="RHEA-COMP:11369"/>
        <dbReference type="Rhea" id="RHEA-COMP:13674"/>
        <dbReference type="ChEBI" id="CHEBI:15378"/>
        <dbReference type="ChEBI" id="CHEBI:57856"/>
        <dbReference type="ChEBI" id="CHEBI:59789"/>
        <dbReference type="ChEBI" id="CHEBI:85452"/>
        <dbReference type="ChEBI" id="CHEBI:137933"/>
        <dbReference type="EC" id="2.1.1.113"/>
    </reaction>
</comment>
<accession>N9RM45</accession>
<keyword evidence="4" id="KW-0949">S-adenosyl-L-methionine</keyword>
<organism evidence="10 11">
    <name type="scientific">Acinetobacter courvalinii</name>
    <dbReference type="NCBI Taxonomy" id="280147"/>
    <lineage>
        <taxon>Bacteria</taxon>
        <taxon>Pseudomonadati</taxon>
        <taxon>Pseudomonadota</taxon>
        <taxon>Gammaproteobacteria</taxon>
        <taxon>Moraxellales</taxon>
        <taxon>Moraxellaceae</taxon>
        <taxon>Acinetobacter</taxon>
    </lineage>
</organism>
<keyword evidence="6" id="KW-0238">DNA-binding</keyword>
<dbReference type="Proteomes" id="UP000013200">
    <property type="component" value="Unassembled WGS sequence"/>
</dbReference>
<dbReference type="PRINTS" id="PR00508">
    <property type="entry name" value="S21N4MTFRASE"/>
</dbReference>
<dbReference type="EMBL" id="APSA01000004">
    <property type="protein sequence ID" value="ENX39755.1"/>
    <property type="molecule type" value="Genomic_DNA"/>
</dbReference>
<proteinExistence type="inferred from homology"/>
<dbReference type="Pfam" id="PF01555">
    <property type="entry name" value="N6_N4_Mtase"/>
    <property type="match status" value="2"/>
</dbReference>
<dbReference type="GO" id="GO:0003677">
    <property type="term" value="F:DNA binding"/>
    <property type="evidence" value="ECO:0007669"/>
    <property type="project" value="UniProtKB-KW"/>
</dbReference>
<evidence type="ECO:0000313" key="11">
    <source>
        <dbReference type="Proteomes" id="UP000013200"/>
    </source>
</evidence>
<dbReference type="InterPro" id="IPR001091">
    <property type="entry name" value="RM_Methyltransferase"/>
</dbReference>
<dbReference type="GO" id="GO:0009307">
    <property type="term" value="P:DNA restriction-modification system"/>
    <property type="evidence" value="ECO:0007669"/>
    <property type="project" value="UniProtKB-KW"/>
</dbReference>
<evidence type="ECO:0000256" key="3">
    <source>
        <dbReference type="ARBA" id="ARBA00022679"/>
    </source>
</evidence>
<name>N9RM45_9GAMM</name>
<dbReference type="Gene3D" id="3.40.50.150">
    <property type="entry name" value="Vaccinia Virus protein VP39"/>
    <property type="match status" value="2"/>
</dbReference>
<evidence type="ECO:0000256" key="7">
    <source>
        <dbReference type="ARBA" id="ARBA00049120"/>
    </source>
</evidence>
<comment type="similarity">
    <text evidence="1">Belongs to the N(4)/N(6)-methyltransferase family. N(4) subfamily.</text>
</comment>
<dbReference type="PROSITE" id="PS00093">
    <property type="entry name" value="N4_MTASE"/>
    <property type="match status" value="1"/>
</dbReference>
<dbReference type="GO" id="GO:0032259">
    <property type="term" value="P:methylation"/>
    <property type="evidence" value="ECO:0007669"/>
    <property type="project" value="UniProtKB-KW"/>
</dbReference>
<evidence type="ECO:0000256" key="5">
    <source>
        <dbReference type="ARBA" id="ARBA00022747"/>
    </source>
</evidence>
<evidence type="ECO:0000256" key="6">
    <source>
        <dbReference type="ARBA" id="ARBA00023125"/>
    </source>
</evidence>
<dbReference type="SUPFAM" id="SSF53335">
    <property type="entry name" value="S-adenosyl-L-methionine-dependent methyltransferases"/>
    <property type="match status" value="2"/>
</dbReference>
<evidence type="ECO:0000256" key="8">
    <source>
        <dbReference type="RuleBase" id="RU362026"/>
    </source>
</evidence>
<dbReference type="PATRIC" id="fig|1217698.3.peg.1193"/>
<feature type="domain" description="DNA methylase N-4/N-6" evidence="9">
    <location>
        <begin position="261"/>
        <end position="401"/>
    </location>
</feature>
<dbReference type="GO" id="GO:0015667">
    <property type="term" value="F:site-specific DNA-methyltransferase (cytosine-N4-specific) activity"/>
    <property type="evidence" value="ECO:0007669"/>
    <property type="project" value="UniProtKB-EC"/>
</dbReference>
<evidence type="ECO:0000256" key="4">
    <source>
        <dbReference type="ARBA" id="ARBA00022691"/>
    </source>
</evidence>